<dbReference type="RefSeq" id="WP_182126820.1">
    <property type="nucleotide sequence ID" value="NZ_CP010868.1"/>
</dbReference>
<keyword evidence="1" id="KW-0472">Membrane</keyword>
<feature type="transmembrane region" description="Helical" evidence="1">
    <location>
        <begin position="21"/>
        <end position="43"/>
    </location>
</feature>
<dbReference type="GeneID" id="59166960"/>
<evidence type="ECO:0000313" key="2">
    <source>
        <dbReference type="EMBL" id="AJM92914.1"/>
    </source>
</evidence>
<proteinExistence type="predicted"/>
<dbReference type="EMBL" id="CP010868">
    <property type="protein sequence ID" value="AJM92914.1"/>
    <property type="molecule type" value="Genomic_DNA"/>
</dbReference>
<name>A0A0C5BXB4_9ARCH</name>
<evidence type="ECO:0000256" key="1">
    <source>
        <dbReference type="SAM" id="Phobius"/>
    </source>
</evidence>
<reference evidence="3" key="1">
    <citation type="submission" date="2015-02" db="EMBL/GenBank/DDBJ databases">
        <title>Characterization of two novel Thaumarchaeota isolated from the Northern Adriatic Sea.</title>
        <authorList>
            <person name="Bayer B."/>
            <person name="Vojvoda J."/>
            <person name="Offre P."/>
            <person name="Srivastava A."/>
            <person name="Elisabeth N."/>
            <person name="Garcia J.A.L."/>
            <person name="Schleper C."/>
            <person name="Herndl G.J."/>
        </authorList>
    </citation>
    <scope>NUCLEOTIDE SEQUENCE [LARGE SCALE GENOMIC DNA]</scope>
    <source>
        <strain evidence="3">D3C</strain>
    </source>
</reference>
<keyword evidence="1" id="KW-1133">Transmembrane helix</keyword>
<keyword evidence="3" id="KW-1185">Reference proteome</keyword>
<gene>
    <name evidence="2" type="ORF">NPIRD3C_1702</name>
</gene>
<dbReference type="KEGG" id="nid:NPIRD3C_1702"/>
<accession>A0A0C5BXB4</accession>
<sequence length="46" mass="5087">MQTQKIDTWNKIVKAPFKKVVKFDLICMSIGVVMGMGIGAFIATNL</sequence>
<reference evidence="2 3" key="3">
    <citation type="journal article" date="2019" name="Int. J. Syst. Evol. Microbiol.">
        <title>Nitrosopumilus adriaticus sp. nov. and Nitrosopumilus piranensis sp. nov., two ammonia-oxidizing archaea from the Adriatic Sea and members of the class Nitrososphaeria.</title>
        <authorList>
            <person name="Bayer B."/>
            <person name="Vojvoda J."/>
            <person name="Reinthaler T."/>
            <person name="Reyes C."/>
            <person name="Pinto M."/>
            <person name="Herndl G.J."/>
        </authorList>
    </citation>
    <scope>NUCLEOTIDE SEQUENCE [LARGE SCALE GENOMIC DNA]</scope>
    <source>
        <strain evidence="2 3">D3C</strain>
    </source>
</reference>
<dbReference type="PATRIC" id="fig|1582439.9.peg.1753"/>
<dbReference type="Proteomes" id="UP000032027">
    <property type="component" value="Chromosome"/>
</dbReference>
<keyword evidence="1" id="KW-0812">Transmembrane</keyword>
<reference evidence="2 3" key="2">
    <citation type="journal article" date="2016" name="ISME J.">
        <title>Physiological and genomic characterization of two novel marine thaumarchaeal strains indicates niche differentiation.</title>
        <authorList>
            <person name="Bayer B."/>
            <person name="Vojvoda J."/>
            <person name="Offre P."/>
            <person name="Alves R.J."/>
            <person name="Elisabeth N.H."/>
            <person name="Garcia J.A."/>
            <person name="Volland J.M."/>
            <person name="Srivastava A."/>
            <person name="Schleper C."/>
            <person name="Herndl G.J."/>
        </authorList>
    </citation>
    <scope>NUCLEOTIDE SEQUENCE [LARGE SCALE GENOMIC DNA]</scope>
    <source>
        <strain evidence="2 3">D3C</strain>
    </source>
</reference>
<protein>
    <submittedName>
        <fullName evidence="2">Uncharacterized protein</fullName>
    </submittedName>
</protein>
<dbReference type="AlphaFoldDB" id="A0A0C5BXB4"/>
<evidence type="ECO:0000313" key="3">
    <source>
        <dbReference type="Proteomes" id="UP000032027"/>
    </source>
</evidence>
<organism evidence="2 3">
    <name type="scientific">Nitrosopumilus piranensis</name>
    <dbReference type="NCBI Taxonomy" id="1582439"/>
    <lineage>
        <taxon>Archaea</taxon>
        <taxon>Nitrososphaerota</taxon>
        <taxon>Nitrososphaeria</taxon>
        <taxon>Nitrosopumilales</taxon>
        <taxon>Nitrosopumilaceae</taxon>
        <taxon>Nitrosopumilus</taxon>
    </lineage>
</organism>
<dbReference type="HOGENOM" id="CLU_3130678_0_0_2"/>